<feature type="compositionally biased region" description="Basic and acidic residues" evidence="1">
    <location>
        <begin position="135"/>
        <end position="147"/>
    </location>
</feature>
<proteinExistence type="predicted"/>
<dbReference type="AlphaFoldDB" id="A0A7J6Q0R7"/>
<dbReference type="InterPro" id="IPR011990">
    <property type="entry name" value="TPR-like_helical_dom_sf"/>
</dbReference>
<feature type="region of interest" description="Disordered" evidence="1">
    <location>
        <begin position="109"/>
        <end position="147"/>
    </location>
</feature>
<reference evidence="2 3" key="1">
    <citation type="submission" date="2020-04" db="EMBL/GenBank/DDBJ databases">
        <title>Perkinsus olseni comparative genomics.</title>
        <authorList>
            <person name="Bogema D.R."/>
        </authorList>
    </citation>
    <scope>NUCLEOTIDE SEQUENCE [LARGE SCALE GENOMIC DNA]</scope>
    <source>
        <strain evidence="2">ATCC PRA-205</strain>
    </source>
</reference>
<gene>
    <name evidence="2" type="ORF">FOZ62_005761</name>
</gene>
<evidence type="ECO:0000256" key="1">
    <source>
        <dbReference type="SAM" id="MobiDB-lite"/>
    </source>
</evidence>
<comment type="caution">
    <text evidence="2">The sequence shown here is derived from an EMBL/GenBank/DDBJ whole genome shotgun (WGS) entry which is preliminary data.</text>
</comment>
<sequence length="558" mass="61755">MEAAAEHALREAVMLGYSREALCYLGCTLICRGRYEEASGILDRVFMRLSTIAYPLVNLVKAVNLHGKGDVDGCCRYLGLATRDKTFFRGLKTEQQIFDKLRLYDGAEHHQGPHGGSGEDGEQGLVTGDVAGAEDSPRSAHTEERMDSPKARLGLYHNLLPPVPTAELYLAPPDHTTLTLLKELVVDHSLYDFANLVGLAVRQVRKEIGSTSFLSQVFRQWCEFHHLVAVSLAHQGHWDEAMGVLERIVATEPHRTSSWSLLGECLCRTGARNDRIAEVLTKATPPGLQRESTTESSRSLRLLAILRYAELLLKKKKWTQAREFLMITQHDVLEAQPTATAWIYIATTYIHQEEWDQVPHTSLLFPSSANQAKKAISMALTLAGTSRLPSESGEPASGHPMLHADCWGLMSLVLLRGGPSEETLQQSRKCFDLYMLNDPVNVQLLTEVGFAWLSKGMQSLAEVAACRALELEASGPGHWLYGCALCERGRVQQGVLELQTAISLLWNDEIQRAEIVAAAVKYLQDEQVPDPTMVEAIYAANKVAQNRQDSEVMTAIGS</sequence>
<accession>A0A7J6Q0R7</accession>
<dbReference type="Proteomes" id="UP000574390">
    <property type="component" value="Unassembled WGS sequence"/>
</dbReference>
<organism evidence="2 3">
    <name type="scientific">Perkinsus olseni</name>
    <name type="common">Perkinsus atlanticus</name>
    <dbReference type="NCBI Taxonomy" id="32597"/>
    <lineage>
        <taxon>Eukaryota</taxon>
        <taxon>Sar</taxon>
        <taxon>Alveolata</taxon>
        <taxon>Perkinsozoa</taxon>
        <taxon>Perkinsea</taxon>
        <taxon>Perkinsida</taxon>
        <taxon>Perkinsidae</taxon>
        <taxon>Perkinsus</taxon>
    </lineage>
</organism>
<name>A0A7J6Q0R7_PEROL</name>
<protein>
    <submittedName>
        <fullName evidence="2">Uncharacterized protein</fullName>
    </submittedName>
</protein>
<dbReference type="SUPFAM" id="SSF48452">
    <property type="entry name" value="TPR-like"/>
    <property type="match status" value="2"/>
</dbReference>
<evidence type="ECO:0000313" key="3">
    <source>
        <dbReference type="Proteomes" id="UP000574390"/>
    </source>
</evidence>
<evidence type="ECO:0000313" key="2">
    <source>
        <dbReference type="EMBL" id="KAF4701516.1"/>
    </source>
</evidence>
<dbReference type="Gene3D" id="1.25.40.10">
    <property type="entry name" value="Tetratricopeptide repeat domain"/>
    <property type="match status" value="1"/>
</dbReference>
<dbReference type="EMBL" id="JABANM010033293">
    <property type="protein sequence ID" value="KAF4701516.1"/>
    <property type="molecule type" value="Genomic_DNA"/>
</dbReference>